<evidence type="ECO:0000313" key="1">
    <source>
        <dbReference type="EMBL" id="OGZ27716.1"/>
    </source>
</evidence>
<dbReference type="Proteomes" id="UP000177740">
    <property type="component" value="Unassembled WGS sequence"/>
</dbReference>
<dbReference type="STRING" id="1801677.A2365_03680"/>
<protein>
    <submittedName>
        <fullName evidence="1">Uncharacterized protein</fullName>
    </submittedName>
</protein>
<comment type="caution">
    <text evidence="1">The sequence shown here is derived from an EMBL/GenBank/DDBJ whole genome shotgun (WGS) entry which is preliminary data.</text>
</comment>
<proteinExistence type="predicted"/>
<evidence type="ECO:0000313" key="2">
    <source>
        <dbReference type="Proteomes" id="UP000177740"/>
    </source>
</evidence>
<organism evidence="1 2">
    <name type="scientific">Candidatus Nealsonbacteria bacterium RIFOXYB1_FULL_40_15</name>
    <dbReference type="NCBI Taxonomy" id="1801677"/>
    <lineage>
        <taxon>Bacteria</taxon>
        <taxon>Candidatus Nealsoniibacteriota</taxon>
    </lineage>
</organism>
<accession>A0A1G2EPJ1</accession>
<dbReference type="EMBL" id="MHMM01000004">
    <property type="protein sequence ID" value="OGZ27716.1"/>
    <property type="molecule type" value="Genomic_DNA"/>
</dbReference>
<dbReference type="AlphaFoldDB" id="A0A1G2EPJ1"/>
<name>A0A1G2EPJ1_9BACT</name>
<reference evidence="1 2" key="1">
    <citation type="journal article" date="2016" name="Nat. Commun.">
        <title>Thousands of microbial genomes shed light on interconnected biogeochemical processes in an aquifer system.</title>
        <authorList>
            <person name="Anantharaman K."/>
            <person name="Brown C.T."/>
            <person name="Hug L.A."/>
            <person name="Sharon I."/>
            <person name="Castelle C.J."/>
            <person name="Probst A.J."/>
            <person name="Thomas B.C."/>
            <person name="Singh A."/>
            <person name="Wilkins M.J."/>
            <person name="Karaoz U."/>
            <person name="Brodie E.L."/>
            <person name="Williams K.H."/>
            <person name="Hubbard S.S."/>
            <person name="Banfield J.F."/>
        </authorList>
    </citation>
    <scope>NUCLEOTIDE SEQUENCE [LARGE SCALE GENOMIC DNA]</scope>
</reference>
<gene>
    <name evidence="1" type="ORF">A2365_03680</name>
</gene>
<sequence length="71" mass="7654">MAKSSGGTVVCDNINLSEAAKRELRLMGAKRFASNRLFPLGASDQQIKAFADRLKEQYPAGPPAQGSSPRF</sequence>